<gene>
    <name evidence="2" type="ORF">FHR37_004487</name>
    <name evidence="3" type="ORF">SAMN05421678_103257</name>
</gene>
<dbReference type="RefSeq" id="WP_202817959.1">
    <property type="nucleotide sequence ID" value="NZ_FOOI01000003.1"/>
</dbReference>
<dbReference type="STRING" id="504797.SAMN05421678_103257"/>
<organism evidence="3 4">
    <name type="scientific">Actinopolymorpha cephalotaxi</name>
    <dbReference type="NCBI Taxonomy" id="504797"/>
    <lineage>
        <taxon>Bacteria</taxon>
        <taxon>Bacillati</taxon>
        <taxon>Actinomycetota</taxon>
        <taxon>Actinomycetes</taxon>
        <taxon>Propionibacteriales</taxon>
        <taxon>Actinopolymorphaceae</taxon>
        <taxon>Actinopolymorpha</taxon>
    </lineage>
</organism>
<dbReference type="EMBL" id="JACBZA010000001">
    <property type="protein sequence ID" value="NYH85636.1"/>
    <property type="molecule type" value="Genomic_DNA"/>
</dbReference>
<dbReference type="GO" id="GO:0046872">
    <property type="term" value="F:metal ion binding"/>
    <property type="evidence" value="ECO:0007669"/>
    <property type="project" value="InterPro"/>
</dbReference>
<dbReference type="NCBIfam" id="TIGR03083">
    <property type="entry name" value="maleylpyruvate isomerase family mycothiol-dependent enzyme"/>
    <property type="match status" value="1"/>
</dbReference>
<reference evidence="2 5" key="2">
    <citation type="submission" date="2020-07" db="EMBL/GenBank/DDBJ databases">
        <title>Sequencing the genomes of 1000 actinobacteria strains.</title>
        <authorList>
            <person name="Klenk H.-P."/>
        </authorList>
    </citation>
    <scope>NUCLEOTIDE SEQUENCE [LARGE SCALE GENOMIC DNA]</scope>
    <source>
        <strain evidence="2 5">DSM 45117</strain>
    </source>
</reference>
<feature type="domain" description="Mycothiol-dependent maleylpyruvate isomerase metal-binding" evidence="1">
    <location>
        <begin position="8"/>
        <end position="133"/>
    </location>
</feature>
<dbReference type="Proteomes" id="UP000533017">
    <property type="component" value="Unassembled WGS sequence"/>
</dbReference>
<dbReference type="InterPro" id="IPR034660">
    <property type="entry name" value="DinB/YfiT-like"/>
</dbReference>
<keyword evidence="5" id="KW-1185">Reference proteome</keyword>
<protein>
    <submittedName>
        <fullName evidence="3">TIGR03086 family protein</fullName>
    </submittedName>
    <submittedName>
        <fullName evidence="2">Uncharacterized protein (TIGR03086 family)</fullName>
    </submittedName>
</protein>
<evidence type="ECO:0000313" key="2">
    <source>
        <dbReference type="EMBL" id="NYH85636.1"/>
    </source>
</evidence>
<dbReference type="InterPro" id="IPR017517">
    <property type="entry name" value="Maleyloyr_isom"/>
</dbReference>
<dbReference type="EMBL" id="FOOI01000003">
    <property type="protein sequence ID" value="SFG00006.1"/>
    <property type="molecule type" value="Genomic_DNA"/>
</dbReference>
<evidence type="ECO:0000313" key="3">
    <source>
        <dbReference type="EMBL" id="SFG00006.1"/>
    </source>
</evidence>
<dbReference type="InterPro" id="IPR024344">
    <property type="entry name" value="MDMPI_metal-binding"/>
</dbReference>
<evidence type="ECO:0000259" key="1">
    <source>
        <dbReference type="Pfam" id="PF11716"/>
    </source>
</evidence>
<dbReference type="Gene3D" id="1.20.120.450">
    <property type="entry name" value="dinb family like domain"/>
    <property type="match status" value="1"/>
</dbReference>
<name>A0A1I2NER7_9ACTN</name>
<dbReference type="Pfam" id="PF11716">
    <property type="entry name" value="MDMPI_N"/>
    <property type="match status" value="1"/>
</dbReference>
<accession>A0A1I2NER7</accession>
<dbReference type="InterPro" id="IPR017520">
    <property type="entry name" value="CHP03086"/>
</dbReference>
<dbReference type="NCBIfam" id="TIGR03086">
    <property type="entry name" value="TIGR03086 family metal-binding protein"/>
    <property type="match status" value="1"/>
</dbReference>
<dbReference type="Proteomes" id="UP000199052">
    <property type="component" value="Unassembled WGS sequence"/>
</dbReference>
<evidence type="ECO:0000313" key="5">
    <source>
        <dbReference type="Proteomes" id="UP000533017"/>
    </source>
</evidence>
<sequence length="198" mass="20928">MNGVYDLGPATRRLSALVSGVRDDQLRARTPCEAYTVGDLLDHIRGLSIAFAAAARKSPPGSDIAGGAAQFSVDNLPADWRETIPRQLEELTTAWADPDAYEGQTQAGGLTLPAQVAGMVSLEEVVLHGWDLARATGQPFDVDEESAKVVFEFTSMSASSEQLANREGLFGAVVDVPAGAPLFDQALGLSGRDPNWSA</sequence>
<proteinExistence type="predicted"/>
<evidence type="ECO:0000313" key="4">
    <source>
        <dbReference type="Proteomes" id="UP000199052"/>
    </source>
</evidence>
<reference evidence="3 4" key="1">
    <citation type="submission" date="2016-10" db="EMBL/GenBank/DDBJ databases">
        <authorList>
            <person name="de Groot N.N."/>
        </authorList>
    </citation>
    <scope>NUCLEOTIDE SEQUENCE [LARGE SCALE GENOMIC DNA]</scope>
    <source>
        <strain evidence="3 4">CPCC 202808</strain>
    </source>
</reference>
<dbReference type="AlphaFoldDB" id="A0A1I2NER7"/>
<dbReference type="SUPFAM" id="SSF109854">
    <property type="entry name" value="DinB/YfiT-like putative metalloenzymes"/>
    <property type="match status" value="1"/>
</dbReference>